<evidence type="ECO:0000256" key="2">
    <source>
        <dbReference type="SAM" id="Phobius"/>
    </source>
</evidence>
<feature type="compositionally biased region" description="Basic and acidic residues" evidence="1">
    <location>
        <begin position="154"/>
        <end position="164"/>
    </location>
</feature>
<feature type="compositionally biased region" description="Low complexity" evidence="1">
    <location>
        <begin position="187"/>
        <end position="202"/>
    </location>
</feature>
<name>A0ABY6MTY9_9BURK</name>
<dbReference type="InterPro" id="IPR032389">
    <property type="entry name" value="GspB_C"/>
</dbReference>
<proteinExistence type="predicted"/>
<evidence type="ECO:0000313" key="5">
    <source>
        <dbReference type="Proteomes" id="UP001163266"/>
    </source>
</evidence>
<evidence type="ECO:0000256" key="1">
    <source>
        <dbReference type="SAM" id="MobiDB-lite"/>
    </source>
</evidence>
<reference evidence="4" key="1">
    <citation type="submission" date="2022-10" db="EMBL/GenBank/DDBJ databases">
        <title>Complete genome sequence of Schlegelella aquatica LMG 23380.</title>
        <authorList>
            <person name="Musilova J."/>
            <person name="Kourilova X."/>
            <person name="Bezdicek M."/>
            <person name="Hermankova K."/>
            <person name="Obruca S."/>
            <person name="Sedlar K."/>
        </authorList>
    </citation>
    <scope>NUCLEOTIDE SEQUENCE</scope>
    <source>
        <strain evidence="4">LMG 23380</strain>
    </source>
</reference>
<accession>A0ABY6MTY9</accession>
<evidence type="ECO:0000313" key="4">
    <source>
        <dbReference type="EMBL" id="UZD55473.1"/>
    </source>
</evidence>
<feature type="region of interest" description="Disordered" evidence="1">
    <location>
        <begin position="77"/>
        <end position="202"/>
    </location>
</feature>
<dbReference type="EMBL" id="CP110257">
    <property type="protein sequence ID" value="UZD55473.1"/>
    <property type="molecule type" value="Genomic_DNA"/>
</dbReference>
<feature type="domain" description="Type II secretion system protein GspB C-terminal" evidence="3">
    <location>
        <begin position="219"/>
        <end position="276"/>
    </location>
</feature>
<feature type="compositionally biased region" description="Low complexity" evidence="1">
    <location>
        <begin position="117"/>
        <end position="141"/>
    </location>
</feature>
<gene>
    <name evidence="4" type="ORF">OMP39_02455</name>
</gene>
<evidence type="ECO:0000259" key="3">
    <source>
        <dbReference type="Pfam" id="PF16537"/>
    </source>
</evidence>
<keyword evidence="5" id="KW-1185">Reference proteome</keyword>
<keyword evidence="2" id="KW-1133">Transmembrane helix</keyword>
<feature type="transmembrane region" description="Helical" evidence="2">
    <location>
        <begin position="45"/>
        <end position="66"/>
    </location>
</feature>
<dbReference type="Pfam" id="PF16537">
    <property type="entry name" value="T2SSB"/>
    <property type="match status" value="1"/>
</dbReference>
<keyword evidence="2" id="KW-0472">Membrane</keyword>
<protein>
    <submittedName>
        <fullName evidence="4">General secretion pathway protein GspB</fullName>
    </submittedName>
</protein>
<dbReference type="Proteomes" id="UP001163266">
    <property type="component" value="Chromosome"/>
</dbReference>
<keyword evidence="2" id="KW-0812">Transmembrane</keyword>
<organism evidence="4 5">
    <name type="scientific">Caldimonas aquatica</name>
    <dbReference type="NCBI Taxonomy" id="376175"/>
    <lineage>
        <taxon>Bacteria</taxon>
        <taxon>Pseudomonadati</taxon>
        <taxon>Pseudomonadota</taxon>
        <taxon>Betaproteobacteria</taxon>
        <taxon>Burkholderiales</taxon>
        <taxon>Sphaerotilaceae</taxon>
        <taxon>Caldimonas</taxon>
    </lineage>
</organism>
<sequence length="278" mass="28802">MSYILDALRRADAERERGAVPSLHSQTFAGPTDEQLVPRRRPGRAWIALGVALGLALPLGGAVWWANRRAAVQPAELSASPERSPPQAVAGVAPAAAPPLAETRRAAPAPPPRDEPATAATTPSQQGAASIPRAAPAAQGGRADDRSPAPAKAGRGEPAPERRGRPTAGPAVSADGTGTRSRGDTLAAAPAAASAAPASPAPQRVPLLQELPPELKQHLPSLAIGGSVYSPQRADRVVIVNGRPYQEGDRLAPELTLEQIQPRQAVFRFRGQAFAIGY</sequence>
<dbReference type="RefSeq" id="WP_264893227.1">
    <property type="nucleotide sequence ID" value="NZ_CP110257.1"/>
</dbReference>
<feature type="compositionally biased region" description="Low complexity" evidence="1">
    <location>
        <begin position="85"/>
        <end position="101"/>
    </location>
</feature>